<dbReference type="InterPro" id="IPR036661">
    <property type="entry name" value="Luciferase-like_sf"/>
</dbReference>
<organism evidence="7 8">
    <name type="scientific">Streptomyces roseochromogenus subsp. oscitans DS 12.976</name>
    <dbReference type="NCBI Taxonomy" id="1352936"/>
    <lineage>
        <taxon>Bacteria</taxon>
        <taxon>Bacillati</taxon>
        <taxon>Actinomycetota</taxon>
        <taxon>Actinomycetes</taxon>
        <taxon>Kitasatosporales</taxon>
        <taxon>Streptomycetaceae</taxon>
        <taxon>Streptomyces</taxon>
    </lineage>
</organism>
<name>V6JST0_STRRC</name>
<comment type="caution">
    <text evidence="7">The sequence shown here is derived from an EMBL/GenBank/DDBJ whole genome shotgun (WGS) entry which is preliminary data.</text>
</comment>
<keyword evidence="1" id="KW-0285">Flavoprotein</keyword>
<feature type="region of interest" description="Disordered" evidence="5">
    <location>
        <begin position="1"/>
        <end position="25"/>
    </location>
</feature>
<keyword evidence="4" id="KW-0503">Monooxygenase</keyword>
<dbReference type="SUPFAM" id="SSF51679">
    <property type="entry name" value="Bacterial luciferase-like"/>
    <property type="match status" value="1"/>
</dbReference>
<evidence type="ECO:0000313" key="8">
    <source>
        <dbReference type="Proteomes" id="UP000017984"/>
    </source>
</evidence>
<dbReference type="PANTHER" id="PTHR42847:SF4">
    <property type="entry name" value="ALKANESULFONATE MONOOXYGENASE-RELATED"/>
    <property type="match status" value="1"/>
</dbReference>
<evidence type="ECO:0000256" key="3">
    <source>
        <dbReference type="ARBA" id="ARBA00023002"/>
    </source>
</evidence>
<dbReference type="Pfam" id="PF00296">
    <property type="entry name" value="Bac_luciferase"/>
    <property type="match status" value="1"/>
</dbReference>
<feature type="compositionally biased region" description="Acidic residues" evidence="5">
    <location>
        <begin position="113"/>
        <end position="122"/>
    </location>
</feature>
<keyword evidence="2" id="KW-0288">FMN</keyword>
<evidence type="ECO:0000256" key="5">
    <source>
        <dbReference type="SAM" id="MobiDB-lite"/>
    </source>
</evidence>
<sequence>MRDFSLTPKPLSTPERPHPEIFQGGNSTAARWMAGRVSDWYFSNGKDFDGVVEQIADVPKSAPEVGRRAPKIGLNGFLIAYFGRRVLPPVRELEAQLPDGERPDGELHHGELPDGELPDGEPESAPAHA</sequence>
<dbReference type="HOGENOM" id="CLU_1947679_0_0_11"/>
<dbReference type="PATRIC" id="fig|1352936.5.peg.8487"/>
<proteinExistence type="predicted"/>
<keyword evidence="8" id="KW-1185">Reference proteome</keyword>
<reference evidence="7 8" key="1">
    <citation type="journal article" date="2014" name="Genome Announc.">
        <title>Draft Genome Sequence of Streptomyces roseochromogenes subsp. oscitans DS 12.976, Producer of the Aminocoumarin Antibiotic Clorobiocin.</title>
        <authorList>
            <person name="Ruckert C."/>
            <person name="Kalinowski J."/>
            <person name="Heide L."/>
            <person name="Apel A.K."/>
        </authorList>
    </citation>
    <scope>NUCLEOTIDE SEQUENCE [LARGE SCALE GENOMIC DNA]</scope>
    <source>
        <strain evidence="7 8">DS 12.976</strain>
    </source>
</reference>
<dbReference type="InterPro" id="IPR011251">
    <property type="entry name" value="Luciferase-like_dom"/>
</dbReference>
<dbReference type="STRING" id="1352936.M878_40980"/>
<accession>V6JST0</accession>
<dbReference type="AlphaFoldDB" id="V6JST0"/>
<evidence type="ECO:0000256" key="2">
    <source>
        <dbReference type="ARBA" id="ARBA00022643"/>
    </source>
</evidence>
<evidence type="ECO:0000256" key="1">
    <source>
        <dbReference type="ARBA" id="ARBA00022630"/>
    </source>
</evidence>
<dbReference type="Proteomes" id="UP000017984">
    <property type="component" value="Chromosome"/>
</dbReference>
<feature type="compositionally biased region" description="Basic and acidic residues" evidence="5">
    <location>
        <begin position="93"/>
        <end position="112"/>
    </location>
</feature>
<evidence type="ECO:0000256" key="4">
    <source>
        <dbReference type="ARBA" id="ARBA00023033"/>
    </source>
</evidence>
<evidence type="ECO:0000313" key="7">
    <source>
        <dbReference type="EMBL" id="EST19949.1"/>
    </source>
</evidence>
<feature type="region of interest" description="Disordered" evidence="5">
    <location>
        <begin position="93"/>
        <end position="129"/>
    </location>
</feature>
<dbReference type="Gene3D" id="3.20.20.30">
    <property type="entry name" value="Luciferase-like domain"/>
    <property type="match status" value="1"/>
</dbReference>
<evidence type="ECO:0000259" key="6">
    <source>
        <dbReference type="Pfam" id="PF00296"/>
    </source>
</evidence>
<dbReference type="PANTHER" id="PTHR42847">
    <property type="entry name" value="ALKANESULFONATE MONOOXYGENASE"/>
    <property type="match status" value="1"/>
</dbReference>
<dbReference type="GO" id="GO:0008726">
    <property type="term" value="F:alkanesulfonate monooxygenase activity"/>
    <property type="evidence" value="ECO:0007669"/>
    <property type="project" value="TreeGrafter"/>
</dbReference>
<keyword evidence="3" id="KW-0560">Oxidoreductase</keyword>
<feature type="domain" description="Luciferase-like" evidence="6">
    <location>
        <begin position="3"/>
        <end position="79"/>
    </location>
</feature>
<dbReference type="GO" id="GO:0046306">
    <property type="term" value="P:alkanesulfonate catabolic process"/>
    <property type="evidence" value="ECO:0007669"/>
    <property type="project" value="TreeGrafter"/>
</dbReference>
<gene>
    <name evidence="7" type="ORF">M878_40980</name>
</gene>
<protein>
    <recommendedName>
        <fullName evidence="6">Luciferase-like domain-containing protein</fullName>
    </recommendedName>
</protein>
<dbReference type="InterPro" id="IPR050172">
    <property type="entry name" value="SsuD_RutA_monooxygenase"/>
</dbReference>
<dbReference type="EMBL" id="AWQX01000365">
    <property type="protein sequence ID" value="EST19949.1"/>
    <property type="molecule type" value="Genomic_DNA"/>
</dbReference>